<gene>
    <name evidence="1" type="ORF">CI610_03454</name>
</gene>
<dbReference type="AlphaFoldDB" id="A0A2H9T346"/>
<protein>
    <submittedName>
        <fullName evidence="1">Uncharacterized protein</fullName>
    </submittedName>
</protein>
<proteinExistence type="predicted"/>
<accession>A0A2H9T346</accession>
<sequence length="98" mass="11125">MASKTDPDANCQKFLKKTLTGCGEHSPRLNRDLIKIIVKNGEAPSGFQRYFCRHCRISIQLEYCCNANQPGMHHALLIEPLRVSESETFVESFRTAEP</sequence>
<reference evidence="1" key="1">
    <citation type="journal article" date="2017" name="Appl. Environ. Microbiol.">
        <title>Molecular characterization of an Endozoicomonas-like organism causing infection in king scallop Pecten maximus L.</title>
        <authorList>
            <person name="Cano I."/>
            <person name="van Aerle R."/>
            <person name="Ross S."/>
            <person name="Verner-Jeffreys D.W."/>
            <person name="Paley R.K."/>
            <person name="Rimmer G."/>
            <person name="Ryder D."/>
            <person name="Hooper P."/>
            <person name="Stone D."/>
            <person name="Feist S.W."/>
        </authorList>
    </citation>
    <scope>NUCLEOTIDE SEQUENCE</scope>
</reference>
<evidence type="ECO:0000313" key="1">
    <source>
        <dbReference type="EMBL" id="PJE77621.1"/>
    </source>
</evidence>
<comment type="caution">
    <text evidence="1">The sequence shown here is derived from an EMBL/GenBank/DDBJ whole genome shotgun (WGS) entry which is preliminary data.</text>
</comment>
<name>A0A2H9T346_9ZZZZ</name>
<dbReference type="EMBL" id="NSIT01000466">
    <property type="protein sequence ID" value="PJE77621.1"/>
    <property type="molecule type" value="Genomic_DNA"/>
</dbReference>
<organism evidence="1">
    <name type="scientific">invertebrate metagenome</name>
    <dbReference type="NCBI Taxonomy" id="1711999"/>
    <lineage>
        <taxon>unclassified sequences</taxon>
        <taxon>metagenomes</taxon>
        <taxon>organismal metagenomes</taxon>
    </lineage>
</organism>